<dbReference type="GO" id="GO:0005886">
    <property type="term" value="C:plasma membrane"/>
    <property type="evidence" value="ECO:0007669"/>
    <property type="project" value="TreeGrafter"/>
</dbReference>
<feature type="compositionally biased region" description="Acidic residues" evidence="5">
    <location>
        <begin position="450"/>
        <end position="463"/>
    </location>
</feature>
<dbReference type="Ensembl" id="ENSONIT00000022252.2">
    <property type="protein sequence ID" value="ENSONIP00000022233.2"/>
    <property type="gene ID" value="ENSONIG00000017629.2"/>
</dbReference>
<dbReference type="Gene3D" id="3.30.60.90">
    <property type="match status" value="1"/>
</dbReference>
<evidence type="ECO:0008006" key="10">
    <source>
        <dbReference type="Google" id="ProtNLM"/>
    </source>
</evidence>
<evidence type="ECO:0000259" key="6">
    <source>
        <dbReference type="PROSITE" id="PS50135"/>
    </source>
</evidence>
<feature type="region of interest" description="Disordered" evidence="5">
    <location>
        <begin position="425"/>
        <end position="526"/>
    </location>
</feature>
<evidence type="ECO:0000256" key="1">
    <source>
        <dbReference type="ARBA" id="ARBA00022723"/>
    </source>
</evidence>
<dbReference type="PANTHER" id="PTHR12268:SF18">
    <property type="entry name" value="DYSTROTELIN"/>
    <property type="match status" value="1"/>
</dbReference>
<keyword evidence="1" id="KW-0479">Metal-binding</keyword>
<sequence>MKLQAVQRLCRLDTVLVRHVTAALHSVGGAQRDVAMSREEVTCALNRMFHSASQEVPGHVTAAAPEETCSLMFRLFDRSQSGEVSARSLQTALIALSSDNLLLKYRGLLQVSTTPSGSISRSGLRCLLQDLIQVPAAVQEEVVFDDLEAAVQSCFKGVLTPMVSEHHLLSWLQSEPCPLLWLSTLYRLSASHSVQHNVRCHICKTRPFTGLRYRCMKCVNVHVCQSCFLTDRQTRKHKTHHPVLEFCKQPTWRESLTSFVRSAHHTLLPLRYTQREANRKRVLLWEEPSETENRAPPPSDASTQLAGSAHSPSSDRPVSHDASEAPPPRCSSSCKSLQTDDDTSSQQAAALLTDVKNLQRDRWLLEQELQAFRLTVQSEQVVLEERCSEMEVTVETLRRHNAQLQGMLTQALNKMEAQQHANNMPNSANMENTERGTFTPASETLKNTEEETEEEEIEDEWSQEELQTQTNIHQGSPPSPDGDYEEESAGHMSPHHPVELQHGPEEAELQGERTSLSEEEEEHGLCSSETLLQGTLEGLKAALETHKWTQTGERTRAELLQAAEQVGDSMLHLVDAMETN</sequence>
<reference evidence="9" key="1">
    <citation type="submission" date="2012-01" db="EMBL/GenBank/DDBJ databases">
        <title>The Genome Sequence of Oreochromis niloticus (Nile Tilapia).</title>
        <authorList>
            <consortium name="Broad Institute Genome Assembly Team"/>
            <consortium name="Broad Institute Sequencing Platform"/>
            <person name="Di Palma F."/>
            <person name="Johnson J."/>
            <person name="Lander E.S."/>
            <person name="Lindblad-Toh K."/>
        </authorList>
    </citation>
    <scope>NUCLEOTIDE SEQUENCE [LARGE SCALE GENOMIC DNA]</scope>
</reference>
<dbReference type="PANTHER" id="PTHR12268">
    <property type="entry name" value="E3 UBIQUITIN-PROTEIN LIGASE KCMF1"/>
    <property type="match status" value="1"/>
</dbReference>
<feature type="domain" description="EF-hand" evidence="7">
    <location>
        <begin position="64"/>
        <end position="99"/>
    </location>
</feature>
<dbReference type="GO" id="GO:0008270">
    <property type="term" value="F:zinc ion binding"/>
    <property type="evidence" value="ECO:0007669"/>
    <property type="project" value="UniProtKB-KW"/>
</dbReference>
<dbReference type="SUPFAM" id="SSF47473">
    <property type="entry name" value="EF-hand"/>
    <property type="match status" value="2"/>
</dbReference>
<feature type="domain" description="ZZ-type" evidence="6">
    <location>
        <begin position="195"/>
        <end position="251"/>
    </location>
</feature>
<proteinExistence type="predicted"/>
<feature type="compositionally biased region" description="Polar residues" evidence="5">
    <location>
        <begin position="425"/>
        <end position="442"/>
    </location>
</feature>
<feature type="region of interest" description="Disordered" evidence="5">
    <location>
        <begin position="286"/>
        <end position="342"/>
    </location>
</feature>
<keyword evidence="9" id="KW-1185">Reference proteome</keyword>
<protein>
    <recommendedName>
        <fullName evidence="10">ZZ-type domain-containing protein</fullName>
    </recommendedName>
</protein>
<evidence type="ECO:0000256" key="2">
    <source>
        <dbReference type="ARBA" id="ARBA00022771"/>
    </source>
</evidence>
<dbReference type="GO" id="GO:0099536">
    <property type="term" value="P:synaptic signaling"/>
    <property type="evidence" value="ECO:0007669"/>
    <property type="project" value="TreeGrafter"/>
</dbReference>
<dbReference type="GO" id="GO:0005509">
    <property type="term" value="F:calcium ion binding"/>
    <property type="evidence" value="ECO:0007669"/>
    <property type="project" value="InterPro"/>
</dbReference>
<organism evidence="8 9">
    <name type="scientific">Oreochromis niloticus</name>
    <name type="common">Nile tilapia</name>
    <name type="synonym">Tilapia nilotica</name>
    <dbReference type="NCBI Taxonomy" id="8128"/>
    <lineage>
        <taxon>Eukaryota</taxon>
        <taxon>Metazoa</taxon>
        <taxon>Chordata</taxon>
        <taxon>Craniata</taxon>
        <taxon>Vertebrata</taxon>
        <taxon>Euteleostomi</taxon>
        <taxon>Actinopterygii</taxon>
        <taxon>Neopterygii</taxon>
        <taxon>Teleostei</taxon>
        <taxon>Neoteleostei</taxon>
        <taxon>Acanthomorphata</taxon>
        <taxon>Ovalentaria</taxon>
        <taxon>Cichlomorphae</taxon>
        <taxon>Cichliformes</taxon>
        <taxon>Cichlidae</taxon>
        <taxon>African cichlids</taxon>
        <taxon>Pseudocrenilabrinae</taxon>
        <taxon>Oreochromini</taxon>
        <taxon>Oreochromis</taxon>
    </lineage>
</organism>
<dbReference type="SUPFAM" id="SSF57850">
    <property type="entry name" value="RING/U-box"/>
    <property type="match status" value="1"/>
</dbReference>
<dbReference type="PROSITE" id="PS50222">
    <property type="entry name" value="EF_HAND_2"/>
    <property type="match status" value="1"/>
</dbReference>
<dbReference type="SMART" id="SM00291">
    <property type="entry name" value="ZnF_ZZ"/>
    <property type="match status" value="1"/>
</dbReference>
<evidence type="ECO:0000256" key="3">
    <source>
        <dbReference type="ARBA" id="ARBA00022833"/>
    </source>
</evidence>
<feature type="compositionally biased region" description="Polar residues" evidence="5">
    <location>
        <begin position="300"/>
        <end position="316"/>
    </location>
</feature>
<feature type="compositionally biased region" description="Basic and acidic residues" evidence="5">
    <location>
        <begin position="496"/>
        <end position="505"/>
    </location>
</feature>
<reference evidence="8" key="3">
    <citation type="submission" date="2025-09" db="UniProtKB">
        <authorList>
            <consortium name="Ensembl"/>
        </authorList>
    </citation>
    <scope>IDENTIFICATION</scope>
</reference>
<dbReference type="OMA" id="RVLMWAE"/>
<dbReference type="PROSITE" id="PS01357">
    <property type="entry name" value="ZF_ZZ_1"/>
    <property type="match status" value="1"/>
</dbReference>
<dbReference type="InterPro" id="IPR000433">
    <property type="entry name" value="Znf_ZZ"/>
</dbReference>
<accession>I3KM88</accession>
<dbReference type="InterPro" id="IPR002048">
    <property type="entry name" value="EF_hand_dom"/>
</dbReference>
<dbReference type="InterPro" id="IPR050774">
    <property type="entry name" value="KCMF1/Dystrophin"/>
</dbReference>
<evidence type="ECO:0000256" key="5">
    <source>
        <dbReference type="SAM" id="MobiDB-lite"/>
    </source>
</evidence>
<dbReference type="HOGENOM" id="CLU_027773_0_0_1"/>
<dbReference type="AlphaFoldDB" id="I3KM88"/>
<dbReference type="InterPro" id="IPR043145">
    <property type="entry name" value="Znf_ZZ_sf"/>
</dbReference>
<dbReference type="eggNOG" id="KOG4286">
    <property type="taxonomic scope" value="Eukaryota"/>
</dbReference>
<keyword evidence="2 4" id="KW-0863">Zinc-finger</keyword>
<dbReference type="Proteomes" id="UP000005207">
    <property type="component" value="Linkage group LG15"/>
</dbReference>
<reference evidence="8" key="2">
    <citation type="submission" date="2025-08" db="UniProtKB">
        <authorList>
            <consortium name="Ensembl"/>
        </authorList>
    </citation>
    <scope>IDENTIFICATION</scope>
</reference>
<feature type="compositionally biased region" description="Polar residues" evidence="5">
    <location>
        <begin position="466"/>
        <end position="476"/>
    </location>
</feature>
<gene>
    <name evidence="8" type="primary">dytn</name>
</gene>
<evidence type="ECO:0000313" key="9">
    <source>
        <dbReference type="Proteomes" id="UP000005207"/>
    </source>
</evidence>
<keyword evidence="3" id="KW-0862">Zinc</keyword>
<dbReference type="Pfam" id="PF00569">
    <property type="entry name" value="ZZ"/>
    <property type="match status" value="1"/>
</dbReference>
<dbReference type="InParanoid" id="I3KM88"/>
<dbReference type="InterPro" id="IPR015153">
    <property type="entry name" value="EF-hand_dom_typ1"/>
</dbReference>
<dbReference type="InterPro" id="IPR011992">
    <property type="entry name" value="EF-hand-dom_pair"/>
</dbReference>
<evidence type="ECO:0000259" key="7">
    <source>
        <dbReference type="PROSITE" id="PS50222"/>
    </source>
</evidence>
<evidence type="ECO:0000313" key="8">
    <source>
        <dbReference type="Ensembl" id="ENSONIP00000022233.2"/>
    </source>
</evidence>
<dbReference type="CDD" id="cd16243">
    <property type="entry name" value="EFh_DYTN"/>
    <property type="match status" value="1"/>
</dbReference>
<evidence type="ECO:0000256" key="4">
    <source>
        <dbReference type="PROSITE-ProRule" id="PRU00228"/>
    </source>
</evidence>
<dbReference type="PROSITE" id="PS50135">
    <property type="entry name" value="ZF_ZZ_2"/>
    <property type="match status" value="1"/>
</dbReference>
<name>I3KM88_ORENI</name>
<dbReference type="Pfam" id="PF09068">
    <property type="entry name" value="EF-hand_2"/>
    <property type="match status" value="1"/>
</dbReference>
<dbReference type="InterPro" id="IPR015154">
    <property type="entry name" value="EF-hand_dom_typ2"/>
</dbReference>
<dbReference type="Gene3D" id="1.10.238.10">
    <property type="entry name" value="EF-hand"/>
    <property type="match status" value="1"/>
</dbReference>
<dbReference type="GO" id="GO:0045202">
    <property type="term" value="C:synapse"/>
    <property type="evidence" value="ECO:0007669"/>
    <property type="project" value="GOC"/>
</dbReference>
<dbReference type="Pfam" id="PF09069">
    <property type="entry name" value="EF-hand_3"/>
    <property type="match status" value="1"/>
</dbReference>
<dbReference type="STRING" id="8128.ENSONIP00000022233"/>
<dbReference type="GeneTree" id="ENSGT00940000162403"/>